<dbReference type="EMBL" id="LANX01000001">
    <property type="protein sequence ID" value="KJV69655.1"/>
    <property type="molecule type" value="Genomic_DNA"/>
</dbReference>
<gene>
    <name evidence="1" type="ORF">NLO413_1057</name>
    <name evidence="2" type="ORF">NLO413_1060</name>
</gene>
<dbReference type="AlphaFoldDB" id="A0A0F3NNN0"/>
<proteinExistence type="predicted"/>
<sequence>MDIIVVYLGYINDHSTCFEELIYYYKAQSFLYFVIIAMCTI</sequence>
<dbReference type="Proteomes" id="UP000033562">
    <property type="component" value="Unassembled WGS sequence"/>
</dbReference>
<protein>
    <submittedName>
        <fullName evidence="1">Uncharacterized protein</fullName>
    </submittedName>
</protein>
<evidence type="ECO:0000313" key="1">
    <source>
        <dbReference type="EMBL" id="KJV69655.1"/>
    </source>
</evidence>
<reference evidence="1 3" key="1">
    <citation type="submission" date="2015-02" db="EMBL/GenBank/DDBJ databases">
        <title>Genome Sequencing of Rickettsiales.</title>
        <authorList>
            <person name="Daugherty S.C."/>
            <person name="Su Q."/>
            <person name="Abolude K."/>
            <person name="Beier-Sexton M."/>
            <person name="Carlyon J.A."/>
            <person name="Carter R."/>
            <person name="Day N.P."/>
            <person name="Dumler S.J."/>
            <person name="Dyachenko V."/>
            <person name="Godinez A."/>
            <person name="Kurtti T.J."/>
            <person name="Lichay M."/>
            <person name="Mullins K.E."/>
            <person name="Ott S."/>
            <person name="Pappas-Brown V."/>
            <person name="Paris D.H."/>
            <person name="Patel P."/>
            <person name="Richards A.L."/>
            <person name="Sadzewicz L."/>
            <person name="Sears K."/>
            <person name="Seidman D."/>
            <person name="Sengamalay N."/>
            <person name="Stenos J."/>
            <person name="Tallon L.J."/>
            <person name="Vincent G."/>
            <person name="Fraser C.M."/>
            <person name="Munderloh U."/>
            <person name="Dunning-Hotopp J.C."/>
        </authorList>
    </citation>
    <scope>NUCLEOTIDE SEQUENCE [LARGE SCALE GENOMIC DNA]</scope>
    <source>
        <strain evidence="1 3">RAC413</strain>
    </source>
</reference>
<organism evidence="1 3">
    <name type="scientific">Candidatus Neoehrlichia procyonis str. RAC413</name>
    <dbReference type="NCBI Taxonomy" id="1359163"/>
    <lineage>
        <taxon>Bacteria</taxon>
        <taxon>Pseudomonadati</taxon>
        <taxon>Pseudomonadota</taxon>
        <taxon>Alphaproteobacteria</taxon>
        <taxon>Rickettsiales</taxon>
        <taxon>Anaplasmataceae</taxon>
        <taxon>Candidatus Neoehrlichia</taxon>
    </lineage>
</organism>
<dbReference type="EMBL" id="LANX01000001">
    <property type="protein sequence ID" value="KJV69658.1"/>
    <property type="molecule type" value="Genomic_DNA"/>
</dbReference>
<keyword evidence="3" id="KW-1185">Reference proteome</keyword>
<accession>A0A0F3NNN0</accession>
<comment type="caution">
    <text evidence="1">The sequence shown here is derived from an EMBL/GenBank/DDBJ whole genome shotgun (WGS) entry which is preliminary data.</text>
</comment>
<evidence type="ECO:0000313" key="2">
    <source>
        <dbReference type="EMBL" id="KJV69658.1"/>
    </source>
</evidence>
<name>A0A0F3NNN0_9RICK</name>
<evidence type="ECO:0000313" key="3">
    <source>
        <dbReference type="Proteomes" id="UP000033562"/>
    </source>
</evidence>